<gene>
    <name evidence="1" type="ORF">HYG87_04635</name>
</gene>
<protein>
    <submittedName>
        <fullName evidence="1">Uncharacterized protein</fullName>
    </submittedName>
</protein>
<dbReference type="AlphaFoldDB" id="A0A8T8K534"/>
<dbReference type="Proteomes" id="UP000681041">
    <property type="component" value="Chromosome"/>
</dbReference>
<sequence>MNQKEEIENLEDFRKGYKSGFADGYMAAMKEVFELQEKEMEKAKVEMINRGILARPFW</sequence>
<organism evidence="1 2">
    <name type="scientific">Methanobacterium alkalithermotolerans</name>
    <dbReference type="NCBI Taxonomy" id="2731220"/>
    <lineage>
        <taxon>Archaea</taxon>
        <taxon>Methanobacteriati</taxon>
        <taxon>Methanobacteriota</taxon>
        <taxon>Methanomada group</taxon>
        <taxon>Methanobacteria</taxon>
        <taxon>Methanobacteriales</taxon>
        <taxon>Methanobacteriaceae</taxon>
        <taxon>Methanobacterium</taxon>
    </lineage>
</organism>
<keyword evidence="2" id="KW-1185">Reference proteome</keyword>
<dbReference type="EMBL" id="CP058560">
    <property type="protein sequence ID" value="QUH23107.1"/>
    <property type="molecule type" value="Genomic_DNA"/>
</dbReference>
<evidence type="ECO:0000313" key="1">
    <source>
        <dbReference type="EMBL" id="QUH23107.1"/>
    </source>
</evidence>
<dbReference type="RefSeq" id="WP_211534054.1">
    <property type="nucleotide sequence ID" value="NZ_CP058560.1"/>
</dbReference>
<dbReference type="KEGG" id="meme:HYG87_04635"/>
<name>A0A8T8K534_9EURY</name>
<proteinExistence type="predicted"/>
<reference evidence="1" key="1">
    <citation type="submission" date="2020-07" db="EMBL/GenBank/DDBJ databases">
        <title>Methanobacterium. sp. MethCan genome.</title>
        <authorList>
            <person name="Postec A."/>
            <person name="Quemeneur M."/>
        </authorList>
    </citation>
    <scope>NUCLEOTIDE SEQUENCE</scope>
    <source>
        <strain evidence="1">MethCAN</strain>
    </source>
</reference>
<evidence type="ECO:0000313" key="2">
    <source>
        <dbReference type="Proteomes" id="UP000681041"/>
    </source>
</evidence>
<dbReference type="GeneID" id="64820026"/>
<accession>A0A8T8K534</accession>